<keyword evidence="15" id="KW-0675">Receptor</keyword>
<evidence type="ECO:0000256" key="12">
    <source>
        <dbReference type="SAM" id="MobiDB-lite"/>
    </source>
</evidence>
<feature type="region of interest" description="Disordered" evidence="12">
    <location>
        <begin position="105"/>
        <end position="136"/>
    </location>
</feature>
<dbReference type="Gene3D" id="3.55.50.30">
    <property type="match status" value="1"/>
</dbReference>
<name>A0ABT8Y8J2_9SPHN</name>
<keyword evidence="8 10" id="KW-0472">Membrane</keyword>
<dbReference type="PROSITE" id="PS52016">
    <property type="entry name" value="TONB_DEPENDENT_REC_3"/>
    <property type="match status" value="1"/>
</dbReference>
<dbReference type="Gene3D" id="2.40.170.20">
    <property type="entry name" value="TonB-dependent receptor, beta-barrel domain"/>
    <property type="match status" value="1"/>
</dbReference>
<evidence type="ECO:0000256" key="13">
    <source>
        <dbReference type="SAM" id="SignalP"/>
    </source>
</evidence>
<evidence type="ECO:0000256" key="9">
    <source>
        <dbReference type="ARBA" id="ARBA00023237"/>
    </source>
</evidence>
<comment type="subcellular location">
    <subcellularLocation>
        <location evidence="1 10">Cell outer membrane</location>
        <topology evidence="1 10">Multi-pass membrane protein</topology>
    </subcellularLocation>
</comment>
<dbReference type="InterPro" id="IPR039426">
    <property type="entry name" value="TonB-dep_rcpt-like"/>
</dbReference>
<gene>
    <name evidence="15" type="ORF">Q4F19_09610</name>
</gene>
<dbReference type="Pfam" id="PF00593">
    <property type="entry name" value="TonB_dep_Rec_b-barrel"/>
    <property type="match status" value="1"/>
</dbReference>
<dbReference type="InterPro" id="IPR000531">
    <property type="entry name" value="Beta-barrel_TonB"/>
</dbReference>
<evidence type="ECO:0000256" key="4">
    <source>
        <dbReference type="ARBA" id="ARBA00022496"/>
    </source>
</evidence>
<dbReference type="PANTHER" id="PTHR47234:SF2">
    <property type="entry name" value="TONB-DEPENDENT RECEPTOR"/>
    <property type="match status" value="1"/>
</dbReference>
<keyword evidence="9 10" id="KW-0998">Cell outer membrane</keyword>
<dbReference type="Proteomes" id="UP001169764">
    <property type="component" value="Unassembled WGS sequence"/>
</dbReference>
<comment type="similarity">
    <text evidence="10 11">Belongs to the TonB-dependent receptor family.</text>
</comment>
<organism evidence="15 16">
    <name type="scientific">Sphingomonas natans</name>
    <dbReference type="NCBI Taxonomy" id="3063330"/>
    <lineage>
        <taxon>Bacteria</taxon>
        <taxon>Pseudomonadati</taxon>
        <taxon>Pseudomonadota</taxon>
        <taxon>Alphaproteobacteria</taxon>
        <taxon>Sphingomonadales</taxon>
        <taxon>Sphingomonadaceae</taxon>
        <taxon>Sphingomonas</taxon>
    </lineage>
</organism>
<evidence type="ECO:0000256" key="5">
    <source>
        <dbReference type="ARBA" id="ARBA00022692"/>
    </source>
</evidence>
<keyword evidence="4" id="KW-0406">Ion transport</keyword>
<evidence type="ECO:0000256" key="10">
    <source>
        <dbReference type="PROSITE-ProRule" id="PRU01360"/>
    </source>
</evidence>
<dbReference type="InterPro" id="IPR036942">
    <property type="entry name" value="Beta-barrel_TonB_sf"/>
</dbReference>
<dbReference type="InterPro" id="IPR011662">
    <property type="entry name" value="Secretin/TonB_short_N"/>
</dbReference>
<dbReference type="RefSeq" id="WP_303541928.1">
    <property type="nucleotide sequence ID" value="NZ_JAUOTP010000003.1"/>
</dbReference>
<keyword evidence="3 10" id="KW-1134">Transmembrane beta strand</keyword>
<keyword evidence="13" id="KW-0732">Signal</keyword>
<keyword evidence="6" id="KW-0408">Iron</keyword>
<reference evidence="15" key="1">
    <citation type="submission" date="2023-07" db="EMBL/GenBank/DDBJ databases">
        <authorList>
            <person name="Kim M."/>
        </authorList>
    </citation>
    <scope>NUCLEOTIDE SEQUENCE</scope>
    <source>
        <strain evidence="15">BIUV-7</strain>
    </source>
</reference>
<dbReference type="Pfam" id="PF07715">
    <property type="entry name" value="Plug"/>
    <property type="match status" value="1"/>
</dbReference>
<feature type="compositionally biased region" description="Polar residues" evidence="12">
    <location>
        <begin position="186"/>
        <end position="202"/>
    </location>
</feature>
<evidence type="ECO:0000256" key="11">
    <source>
        <dbReference type="RuleBase" id="RU003357"/>
    </source>
</evidence>
<evidence type="ECO:0000313" key="16">
    <source>
        <dbReference type="Proteomes" id="UP001169764"/>
    </source>
</evidence>
<feature type="signal peptide" evidence="13">
    <location>
        <begin position="1"/>
        <end position="23"/>
    </location>
</feature>
<dbReference type="InterPro" id="IPR037066">
    <property type="entry name" value="Plug_dom_sf"/>
</dbReference>
<dbReference type="SUPFAM" id="SSF56935">
    <property type="entry name" value="Porins"/>
    <property type="match status" value="1"/>
</dbReference>
<feature type="chain" id="PRO_5046705982" evidence="13">
    <location>
        <begin position="24"/>
        <end position="997"/>
    </location>
</feature>
<keyword evidence="2 10" id="KW-0813">Transport</keyword>
<proteinExistence type="inferred from homology"/>
<comment type="caution">
    <text evidence="15">The sequence shown here is derived from an EMBL/GenBank/DDBJ whole genome shotgun (WGS) entry which is preliminary data.</text>
</comment>
<evidence type="ECO:0000256" key="7">
    <source>
        <dbReference type="ARBA" id="ARBA00023077"/>
    </source>
</evidence>
<evidence type="ECO:0000259" key="14">
    <source>
        <dbReference type="SMART" id="SM00965"/>
    </source>
</evidence>
<dbReference type="EMBL" id="JAUOTP010000003">
    <property type="protein sequence ID" value="MDO6414634.1"/>
    <property type="molecule type" value="Genomic_DNA"/>
</dbReference>
<feature type="region of interest" description="Disordered" evidence="12">
    <location>
        <begin position="186"/>
        <end position="206"/>
    </location>
</feature>
<keyword evidence="4" id="KW-0410">Iron transport</keyword>
<dbReference type="SMART" id="SM00965">
    <property type="entry name" value="STN"/>
    <property type="match status" value="1"/>
</dbReference>
<evidence type="ECO:0000313" key="15">
    <source>
        <dbReference type="EMBL" id="MDO6414634.1"/>
    </source>
</evidence>
<protein>
    <submittedName>
        <fullName evidence="15">TonB-dependent receptor</fullName>
    </submittedName>
</protein>
<evidence type="ECO:0000256" key="6">
    <source>
        <dbReference type="ARBA" id="ARBA00023004"/>
    </source>
</evidence>
<evidence type="ECO:0000256" key="8">
    <source>
        <dbReference type="ARBA" id="ARBA00023136"/>
    </source>
</evidence>
<keyword evidence="5 10" id="KW-0812">Transmembrane</keyword>
<keyword evidence="16" id="KW-1185">Reference proteome</keyword>
<feature type="domain" description="Secretin/TonB short N-terminal" evidence="14">
    <location>
        <begin position="48"/>
        <end position="99"/>
    </location>
</feature>
<evidence type="ECO:0000256" key="1">
    <source>
        <dbReference type="ARBA" id="ARBA00004571"/>
    </source>
</evidence>
<sequence>MIDHRLLATTTIFAVAAAGSAYAQARPFDIAAKPVTLALVEFGKQADVQIVAARRLTDGKQANAVRGTMTVPVALDRLISGTGLAAKQTSNQTYALASAEAAASPQTASSAEQPATPVDPAPSDAATASRPASDEQVADIVVTGSSIRGTPPTGSNLIQLGRDDIIQTGATTTQELLATVPQLASFNTAPRPGQRSNSSLSTGPDIRGIGQSATLTLVNGHRIVGVGALSSLPDPSMVPPSAIQRVEIVADGASATYGSDGVAGVVNVITRRDYDGVEGTIRSGFGSNYHLLNGNASAGKKWDGGGIIISGEYSATSRLRASTKPFLTNDFSGTGGQDLRIIGNSCIPATYRTNNAAGVATGSFIQPATGAVDPRCTTYQYGDLYPKQERLSFFASGHQEVTDGVELGFDSFYSRTKANAYNVPSFTSGVMTRSNPFFPAGLPATVTSITTYFNPQTVTGIPLLDHTTLTTYGGTLTSDVTLPHDFKWSTYLTGSRSNTDIHEASFNPRTSTALLAGTTRDTALDPFGTGTSATNQITLADYENHYVGKQYLWELNSKIDGSLITLPAGDLKVAIGGVYRTEHYNGLFATGRIGFDEGAQRGVGTRKVYSGFGELFIPLFSQQNALPMLQLLNISLSGRIDHYNDFGSTKNPKIGVNWAPVNGITLRGTYGKSFHAPALNDLYSPDTRAGYLANGTLPPGLPQGSVPGGIFIAGGDPNLGPERAETWSLGADFQPSFLPGFKASVTYYNLMFKDRISTPSRTFYTDPNFRKYIVDNIVCGSGTYPSGTNCQARPLDPNVVWDLIKDISRVDFPNTVNGPADLPPIYNVTLLRRTNLSVIKTDGLDFDVGYRWQKWDTTFAAQAQGNYVLNFNQAAAAGAALVDQFPLGQQRLRVRGTLSGQHGPLSVSASVNYSGKYRNRFTTFAGPLATETISSFTTVEMHFGLKLPDQGMLSGMELTADIDNLFDTEPSYMQSSNGYGVGNILGRVVTLGLRKRF</sequence>
<evidence type="ECO:0000256" key="3">
    <source>
        <dbReference type="ARBA" id="ARBA00022452"/>
    </source>
</evidence>
<dbReference type="PANTHER" id="PTHR47234">
    <property type="match status" value="1"/>
</dbReference>
<evidence type="ECO:0000256" key="2">
    <source>
        <dbReference type="ARBA" id="ARBA00022448"/>
    </source>
</evidence>
<accession>A0ABT8Y8J2</accession>
<dbReference type="InterPro" id="IPR012910">
    <property type="entry name" value="Plug_dom"/>
</dbReference>
<keyword evidence="7 11" id="KW-0798">TonB box</keyword>
<feature type="compositionally biased region" description="Low complexity" evidence="12">
    <location>
        <begin position="105"/>
        <end position="115"/>
    </location>
</feature>
<dbReference type="Gene3D" id="2.170.130.10">
    <property type="entry name" value="TonB-dependent receptor, plug domain"/>
    <property type="match status" value="1"/>
</dbReference>